<gene>
    <name evidence="2" type="ORF">E2C01_086277</name>
</gene>
<evidence type="ECO:0000313" key="2">
    <source>
        <dbReference type="EMBL" id="MPC91253.1"/>
    </source>
</evidence>
<name>A0A5B7J9V1_PORTR</name>
<feature type="compositionally biased region" description="Low complexity" evidence="1">
    <location>
        <begin position="29"/>
        <end position="45"/>
    </location>
</feature>
<organism evidence="2 3">
    <name type="scientific">Portunus trituberculatus</name>
    <name type="common">Swimming crab</name>
    <name type="synonym">Neptunus trituberculatus</name>
    <dbReference type="NCBI Taxonomy" id="210409"/>
    <lineage>
        <taxon>Eukaryota</taxon>
        <taxon>Metazoa</taxon>
        <taxon>Ecdysozoa</taxon>
        <taxon>Arthropoda</taxon>
        <taxon>Crustacea</taxon>
        <taxon>Multicrustacea</taxon>
        <taxon>Malacostraca</taxon>
        <taxon>Eumalacostraca</taxon>
        <taxon>Eucarida</taxon>
        <taxon>Decapoda</taxon>
        <taxon>Pleocyemata</taxon>
        <taxon>Brachyura</taxon>
        <taxon>Eubrachyura</taxon>
        <taxon>Portunoidea</taxon>
        <taxon>Portunidae</taxon>
        <taxon>Portuninae</taxon>
        <taxon>Portunus</taxon>
    </lineage>
</organism>
<reference evidence="2 3" key="1">
    <citation type="submission" date="2019-05" db="EMBL/GenBank/DDBJ databases">
        <title>Another draft genome of Portunus trituberculatus and its Hox gene families provides insights of decapod evolution.</title>
        <authorList>
            <person name="Jeong J.-H."/>
            <person name="Song I."/>
            <person name="Kim S."/>
            <person name="Choi T."/>
            <person name="Kim D."/>
            <person name="Ryu S."/>
            <person name="Kim W."/>
        </authorList>
    </citation>
    <scope>NUCLEOTIDE SEQUENCE [LARGE SCALE GENOMIC DNA]</scope>
    <source>
        <tissue evidence="2">Muscle</tissue>
    </source>
</reference>
<sequence>MQHPVTPLLISSAYRKPTQHTATPPHLSPPLLFHSSSSSSSSSSQPPSPPRRHKLITLSHNTLDRFCQQVM</sequence>
<proteinExistence type="predicted"/>
<evidence type="ECO:0000256" key="1">
    <source>
        <dbReference type="SAM" id="MobiDB-lite"/>
    </source>
</evidence>
<dbReference type="AlphaFoldDB" id="A0A5B7J9V1"/>
<dbReference type="EMBL" id="VSRR010087124">
    <property type="protein sequence ID" value="MPC91253.1"/>
    <property type="molecule type" value="Genomic_DNA"/>
</dbReference>
<keyword evidence="3" id="KW-1185">Reference proteome</keyword>
<protein>
    <submittedName>
        <fullName evidence="2">Uncharacterized protein</fullName>
    </submittedName>
</protein>
<evidence type="ECO:0000313" key="3">
    <source>
        <dbReference type="Proteomes" id="UP000324222"/>
    </source>
</evidence>
<feature type="region of interest" description="Disordered" evidence="1">
    <location>
        <begin position="1"/>
        <end position="59"/>
    </location>
</feature>
<comment type="caution">
    <text evidence="2">The sequence shown here is derived from an EMBL/GenBank/DDBJ whole genome shotgun (WGS) entry which is preliminary data.</text>
</comment>
<accession>A0A5B7J9V1</accession>
<dbReference type="Proteomes" id="UP000324222">
    <property type="component" value="Unassembled WGS sequence"/>
</dbReference>